<keyword evidence="7" id="KW-0694">RNA-binding</keyword>
<proteinExistence type="inferred from homology"/>
<dbReference type="GO" id="GO:0000289">
    <property type="term" value="P:nuclear-transcribed mRNA poly(A) tail shortening"/>
    <property type="evidence" value="ECO:0007669"/>
    <property type="project" value="TreeGrafter"/>
</dbReference>
<comment type="subunit">
    <text evidence="9">Monomer. Binds to RNA.</text>
</comment>
<feature type="region of interest" description="Disordered" evidence="12">
    <location>
        <begin position="671"/>
        <end position="700"/>
    </location>
</feature>
<feature type="compositionally biased region" description="Polar residues" evidence="12">
    <location>
        <begin position="63"/>
        <end position="72"/>
    </location>
</feature>
<feature type="region of interest" description="Disordered" evidence="12">
    <location>
        <begin position="1"/>
        <end position="92"/>
    </location>
</feature>
<dbReference type="GO" id="GO:0015031">
    <property type="term" value="P:protein transport"/>
    <property type="evidence" value="ECO:0007669"/>
    <property type="project" value="UniProtKB-KW"/>
</dbReference>
<keyword evidence="4" id="KW-0813">Transport</keyword>
<evidence type="ECO:0000256" key="2">
    <source>
        <dbReference type="ARBA" id="ARBA00004514"/>
    </source>
</evidence>
<feature type="compositionally biased region" description="Low complexity" evidence="12">
    <location>
        <begin position="502"/>
        <end position="519"/>
    </location>
</feature>
<organism evidence="14 15">
    <name type="scientific">Puccinia sorghi</name>
    <dbReference type="NCBI Taxonomy" id="27349"/>
    <lineage>
        <taxon>Eukaryota</taxon>
        <taxon>Fungi</taxon>
        <taxon>Dikarya</taxon>
        <taxon>Basidiomycota</taxon>
        <taxon>Pucciniomycotina</taxon>
        <taxon>Pucciniomycetes</taxon>
        <taxon>Pucciniales</taxon>
        <taxon>Pucciniaceae</taxon>
        <taxon>Puccinia</taxon>
    </lineage>
</organism>
<dbReference type="InterPro" id="IPR050897">
    <property type="entry name" value="SMAUG/VTS1_RNA-bind"/>
</dbReference>
<dbReference type="GO" id="GO:0005829">
    <property type="term" value="C:cytosol"/>
    <property type="evidence" value="ECO:0007669"/>
    <property type="project" value="UniProtKB-SubCell"/>
</dbReference>
<comment type="similarity">
    <text evidence="3">Belongs to the VTS1 family.</text>
</comment>
<dbReference type="OrthoDB" id="2155283at2759"/>
<feature type="compositionally biased region" description="Polar residues" evidence="12">
    <location>
        <begin position="299"/>
        <end position="309"/>
    </location>
</feature>
<keyword evidence="15" id="KW-1185">Reference proteome</keyword>
<keyword evidence="5" id="KW-0963">Cytoplasm</keyword>
<gene>
    <name evidence="14" type="ORF">VP01_2352g6</name>
</gene>
<dbReference type="InterPro" id="IPR057327">
    <property type="entry name" value="Vts1_dom"/>
</dbReference>
<comment type="subcellular location">
    <subcellularLocation>
        <location evidence="1">Cytoplasm</location>
        <location evidence="1">P-body</location>
    </subcellularLocation>
    <subcellularLocation>
        <location evidence="2">Cytoplasm</location>
        <location evidence="2">Cytosol</location>
    </subcellularLocation>
</comment>
<evidence type="ECO:0000256" key="5">
    <source>
        <dbReference type="ARBA" id="ARBA00022490"/>
    </source>
</evidence>
<evidence type="ECO:0000313" key="14">
    <source>
        <dbReference type="EMBL" id="KNZ56658.1"/>
    </source>
</evidence>
<dbReference type="PANTHER" id="PTHR12515">
    <property type="entry name" value="STERILE ALPHA MOTIF DOMAIN CONTAINING PROTEIN 4-RELATED"/>
    <property type="match status" value="1"/>
</dbReference>
<feature type="compositionally biased region" description="Polar residues" evidence="12">
    <location>
        <begin position="802"/>
        <end position="822"/>
    </location>
</feature>
<dbReference type="PANTHER" id="PTHR12515:SF5">
    <property type="entry name" value="PROTEIN SMAUG"/>
    <property type="match status" value="1"/>
</dbReference>
<dbReference type="InterPro" id="IPR001660">
    <property type="entry name" value="SAM"/>
</dbReference>
<feature type="compositionally biased region" description="Polar residues" evidence="12">
    <location>
        <begin position="11"/>
        <end position="43"/>
    </location>
</feature>
<comment type="caution">
    <text evidence="14">The sequence shown here is derived from an EMBL/GenBank/DDBJ whole genome shotgun (WGS) entry which is preliminary data.</text>
</comment>
<dbReference type="Pfam" id="PF07647">
    <property type="entry name" value="SAM_2"/>
    <property type="match status" value="1"/>
</dbReference>
<feature type="domain" description="SAM" evidence="13">
    <location>
        <begin position="708"/>
        <end position="765"/>
    </location>
</feature>
<dbReference type="GO" id="GO:0000166">
    <property type="term" value="F:nucleotide binding"/>
    <property type="evidence" value="ECO:0007669"/>
    <property type="project" value="UniProtKB-KW"/>
</dbReference>
<feature type="compositionally biased region" description="Polar residues" evidence="12">
    <location>
        <begin position="330"/>
        <end position="354"/>
    </location>
</feature>
<protein>
    <recommendedName>
        <fullName evidence="10">RNA-binding protein VTS1</fullName>
    </recommendedName>
    <alternativeName>
        <fullName evidence="11">RNA-binding protein vts1</fullName>
    </alternativeName>
</protein>
<dbReference type="SMART" id="SM00454">
    <property type="entry name" value="SAM"/>
    <property type="match status" value="1"/>
</dbReference>
<evidence type="ECO:0000259" key="13">
    <source>
        <dbReference type="PROSITE" id="PS50105"/>
    </source>
</evidence>
<accession>A0A0L6V7B5</accession>
<dbReference type="GO" id="GO:0003729">
    <property type="term" value="F:mRNA binding"/>
    <property type="evidence" value="ECO:0007669"/>
    <property type="project" value="TreeGrafter"/>
</dbReference>
<dbReference type="Pfam" id="PF25479">
    <property type="entry name" value="Vts1"/>
    <property type="match status" value="1"/>
</dbReference>
<dbReference type="FunFam" id="1.10.150.50:FF:000033">
    <property type="entry name" value="Protein vts1, variant"/>
    <property type="match status" value="1"/>
</dbReference>
<evidence type="ECO:0000256" key="9">
    <source>
        <dbReference type="ARBA" id="ARBA00024046"/>
    </source>
</evidence>
<evidence type="ECO:0000256" key="6">
    <source>
        <dbReference type="ARBA" id="ARBA00022741"/>
    </source>
</evidence>
<dbReference type="Proteomes" id="UP000037035">
    <property type="component" value="Unassembled WGS sequence"/>
</dbReference>
<feature type="compositionally biased region" description="Polar residues" evidence="12">
    <location>
        <begin position="478"/>
        <end position="489"/>
    </location>
</feature>
<evidence type="ECO:0000256" key="12">
    <source>
        <dbReference type="SAM" id="MobiDB-lite"/>
    </source>
</evidence>
<evidence type="ECO:0000256" key="3">
    <source>
        <dbReference type="ARBA" id="ARBA00007325"/>
    </source>
</evidence>
<evidence type="ECO:0000256" key="4">
    <source>
        <dbReference type="ARBA" id="ARBA00022448"/>
    </source>
</evidence>
<feature type="region of interest" description="Disordered" evidence="12">
    <location>
        <begin position="289"/>
        <end position="364"/>
    </location>
</feature>
<dbReference type="VEuPathDB" id="FungiDB:VP01_2352g6"/>
<sequence>MASLAQVRPPSATSNRSTTPSSQQNNVFRHQHSLSSSTPSNQHFGALSPRYGPPRSAGGMRQSLDNTKQTIANPPLSPRLPPGSAGHGMRPSSELLGVTAQQHLHGGPSLEAEAIDKWFEDLQSYEATLEEMAAASLDASFKEELSAIEQWFRVLSEAERTAALYSLLQSSTQVQIRFFITVLQQMARSDPMTALLSPAPTGNGVSMKQQMEAKLAQLSKMSPASPIVRQFARQSLGPNVNASSNEPYLSPNSALLSESNNFNGSSNDAAALLASQRAKLQSKAANRVSAPGQLLGDSSLKSPKWSNFSGPVEEEGQSRSASPRPKSTCGEVNSSNAPTLSRTLPSPTSGQDGQMSPAVGGSWASQVNTPLVPMFANKDAANIQHDNHQARSEVAANRLAQWGATHQAGSNSTSLPASALAPPKPRGPMDSPPSGIQLDDARKFRRASKSNATNALSGFSGVLSGMNSSTNSNSNPSQAQPHSANYNPSNAPPGMLSRTMPSSNNASSAHLSSAMSASSGPALPNHMPAQSMLGASQTAMASQQHWRNGLNSPNTQSLNTPDPTMLNNLAMINTLAGLNGGMDMNSIANLAAMTNMSDPNALQNMANMLNMRQQIQQVQGLQALQQQLQQNGMIAGMMNTAPLLSPGNPARLGMNMGFPMSAGGMMGMPGNKRSPGIGARPATASKPNHTPGSGANPDEELDMNLLSDVSAWLRGLRLHKYTPNFEGSTWKEMVMMTDSDLENRGVAAVGARRKMLRTFETVRIKTGMALPGDGDGVRDAHGDRVEPVAGNVDKVDEEDHSNPQQPLQEPTSNVSMTPESDP</sequence>
<feature type="region of interest" description="Disordered" evidence="12">
    <location>
        <begin position="405"/>
        <end position="437"/>
    </location>
</feature>
<dbReference type="EMBL" id="LAVV01007228">
    <property type="protein sequence ID" value="KNZ56658.1"/>
    <property type="molecule type" value="Genomic_DNA"/>
</dbReference>
<dbReference type="Gene3D" id="1.10.150.50">
    <property type="entry name" value="Transcription Factor, Ets-1"/>
    <property type="match status" value="1"/>
</dbReference>
<keyword evidence="8" id="KW-0653">Protein transport</keyword>
<feature type="region of interest" description="Disordered" evidence="12">
    <location>
        <begin position="466"/>
        <end position="544"/>
    </location>
</feature>
<dbReference type="PROSITE" id="PS50105">
    <property type="entry name" value="SAM_DOMAIN"/>
    <property type="match status" value="1"/>
</dbReference>
<feature type="compositionally biased region" description="Low complexity" evidence="12">
    <location>
        <begin position="466"/>
        <end position="477"/>
    </location>
</feature>
<evidence type="ECO:0000256" key="8">
    <source>
        <dbReference type="ARBA" id="ARBA00022927"/>
    </source>
</evidence>
<evidence type="ECO:0000256" key="1">
    <source>
        <dbReference type="ARBA" id="ARBA00004201"/>
    </source>
</evidence>
<feature type="compositionally biased region" description="Polar residues" evidence="12">
    <location>
        <begin position="533"/>
        <end position="544"/>
    </location>
</feature>
<evidence type="ECO:0000256" key="10">
    <source>
        <dbReference type="ARBA" id="ARBA00024136"/>
    </source>
</evidence>
<dbReference type="InterPro" id="IPR013761">
    <property type="entry name" value="SAM/pointed_sf"/>
</dbReference>
<evidence type="ECO:0000256" key="7">
    <source>
        <dbReference type="ARBA" id="ARBA00022884"/>
    </source>
</evidence>
<feature type="compositionally biased region" description="Basic and acidic residues" evidence="12">
    <location>
        <begin position="775"/>
        <end position="786"/>
    </location>
</feature>
<feature type="region of interest" description="Disordered" evidence="12">
    <location>
        <begin position="769"/>
        <end position="822"/>
    </location>
</feature>
<keyword evidence="6" id="KW-0547">Nucleotide-binding</keyword>
<dbReference type="GO" id="GO:0000932">
    <property type="term" value="C:P-body"/>
    <property type="evidence" value="ECO:0007669"/>
    <property type="project" value="UniProtKB-SubCell"/>
</dbReference>
<evidence type="ECO:0000313" key="15">
    <source>
        <dbReference type="Proteomes" id="UP000037035"/>
    </source>
</evidence>
<dbReference type="AlphaFoldDB" id="A0A0L6V7B5"/>
<evidence type="ECO:0000256" key="11">
    <source>
        <dbReference type="ARBA" id="ARBA00073291"/>
    </source>
</evidence>
<name>A0A0L6V7B5_9BASI</name>
<dbReference type="SUPFAM" id="SSF47769">
    <property type="entry name" value="SAM/Pointed domain"/>
    <property type="match status" value="1"/>
</dbReference>
<reference evidence="14 15" key="1">
    <citation type="submission" date="2015-08" db="EMBL/GenBank/DDBJ databases">
        <title>Next Generation Sequencing and Analysis of the Genome of Puccinia sorghi L Schw, the Causal Agent of Maize Common Rust.</title>
        <authorList>
            <person name="Rochi L."/>
            <person name="Burguener G."/>
            <person name="Darino M."/>
            <person name="Turjanski A."/>
            <person name="Kreff E."/>
            <person name="Dieguez M.J."/>
            <person name="Sacco F."/>
        </authorList>
    </citation>
    <scope>NUCLEOTIDE SEQUENCE [LARGE SCALE GENOMIC DNA]</scope>
    <source>
        <strain evidence="14 15">RO10H11247</strain>
    </source>
</reference>